<dbReference type="HOGENOM" id="CLU_2027007_0_0_1"/>
<sequence>MPRTHQSLQNVSVSFTIKAFRILTTNLTSIVNIVTVSSDPLQRPEIPQLPLVEHEFLGWPVPQAYVHNCDVIYARTQYHVFFQRHRILQQNPVLAIYGELIIMHVGKKNTTNVVNPQAGDHK</sequence>
<gene>
    <name evidence="1" type="ORF">GYMLUDRAFT_63862</name>
</gene>
<evidence type="ECO:0000313" key="2">
    <source>
        <dbReference type="Proteomes" id="UP000053593"/>
    </source>
</evidence>
<evidence type="ECO:0000313" key="1">
    <source>
        <dbReference type="EMBL" id="KIK53082.1"/>
    </source>
</evidence>
<proteinExistence type="predicted"/>
<name>A0A0D0C5I4_9AGAR</name>
<dbReference type="EMBL" id="KN834833">
    <property type="protein sequence ID" value="KIK53082.1"/>
    <property type="molecule type" value="Genomic_DNA"/>
</dbReference>
<dbReference type="Proteomes" id="UP000053593">
    <property type="component" value="Unassembled WGS sequence"/>
</dbReference>
<reference evidence="1 2" key="1">
    <citation type="submission" date="2014-04" db="EMBL/GenBank/DDBJ databases">
        <title>Evolutionary Origins and Diversification of the Mycorrhizal Mutualists.</title>
        <authorList>
            <consortium name="DOE Joint Genome Institute"/>
            <consortium name="Mycorrhizal Genomics Consortium"/>
            <person name="Kohler A."/>
            <person name="Kuo A."/>
            <person name="Nagy L.G."/>
            <person name="Floudas D."/>
            <person name="Copeland A."/>
            <person name="Barry K.W."/>
            <person name="Cichocki N."/>
            <person name="Veneault-Fourrey C."/>
            <person name="LaButti K."/>
            <person name="Lindquist E.A."/>
            <person name="Lipzen A."/>
            <person name="Lundell T."/>
            <person name="Morin E."/>
            <person name="Murat C."/>
            <person name="Riley R."/>
            <person name="Ohm R."/>
            <person name="Sun H."/>
            <person name="Tunlid A."/>
            <person name="Henrissat B."/>
            <person name="Grigoriev I.V."/>
            <person name="Hibbett D.S."/>
            <person name="Martin F."/>
        </authorList>
    </citation>
    <scope>NUCLEOTIDE SEQUENCE [LARGE SCALE GENOMIC DNA]</scope>
    <source>
        <strain evidence="1 2">FD-317 M1</strain>
    </source>
</reference>
<accession>A0A0D0C5I4</accession>
<dbReference type="OrthoDB" id="2916406at2759"/>
<protein>
    <submittedName>
        <fullName evidence="1">Uncharacterized protein</fullName>
    </submittedName>
</protein>
<organism evidence="1 2">
    <name type="scientific">Collybiopsis luxurians FD-317 M1</name>
    <dbReference type="NCBI Taxonomy" id="944289"/>
    <lineage>
        <taxon>Eukaryota</taxon>
        <taxon>Fungi</taxon>
        <taxon>Dikarya</taxon>
        <taxon>Basidiomycota</taxon>
        <taxon>Agaricomycotina</taxon>
        <taxon>Agaricomycetes</taxon>
        <taxon>Agaricomycetidae</taxon>
        <taxon>Agaricales</taxon>
        <taxon>Marasmiineae</taxon>
        <taxon>Omphalotaceae</taxon>
        <taxon>Collybiopsis</taxon>
        <taxon>Collybiopsis luxurians</taxon>
    </lineage>
</organism>
<keyword evidence="2" id="KW-1185">Reference proteome</keyword>
<dbReference type="AlphaFoldDB" id="A0A0D0C5I4"/>